<evidence type="ECO:0000259" key="4">
    <source>
        <dbReference type="Pfam" id="PF18962"/>
    </source>
</evidence>
<dbReference type="PANTHER" id="PTHR12147">
    <property type="entry name" value="METALLOPEPTIDASE M28 FAMILY MEMBER"/>
    <property type="match status" value="1"/>
</dbReference>
<keyword evidence="1 2" id="KW-0732">Signal</keyword>
<dbReference type="Gene3D" id="3.40.630.10">
    <property type="entry name" value="Zn peptidases"/>
    <property type="match status" value="1"/>
</dbReference>
<organism evidence="5 6">
    <name type="scientific">Taishania pollutisoli</name>
    <dbReference type="NCBI Taxonomy" id="2766479"/>
    <lineage>
        <taxon>Bacteria</taxon>
        <taxon>Pseudomonadati</taxon>
        <taxon>Bacteroidota</taxon>
        <taxon>Flavobacteriia</taxon>
        <taxon>Flavobacteriales</taxon>
        <taxon>Crocinitomicaceae</taxon>
        <taxon>Taishania</taxon>
    </lineage>
</organism>
<dbReference type="EMBL" id="JACVEL010000002">
    <property type="protein sequence ID" value="MBC9811641.1"/>
    <property type="molecule type" value="Genomic_DNA"/>
</dbReference>
<keyword evidence="6" id="KW-1185">Reference proteome</keyword>
<evidence type="ECO:0000256" key="2">
    <source>
        <dbReference type="SAM" id="SignalP"/>
    </source>
</evidence>
<evidence type="ECO:0000259" key="3">
    <source>
        <dbReference type="Pfam" id="PF04389"/>
    </source>
</evidence>
<proteinExistence type="predicted"/>
<dbReference type="NCBIfam" id="TIGR04183">
    <property type="entry name" value="Por_Secre_tail"/>
    <property type="match status" value="1"/>
</dbReference>
<name>A0A8J6P7Y6_9FLAO</name>
<comment type="caution">
    <text evidence="5">The sequence shown here is derived from an EMBL/GenBank/DDBJ whole genome shotgun (WGS) entry which is preliminary data.</text>
</comment>
<dbReference type="SUPFAM" id="SSF53187">
    <property type="entry name" value="Zn-dependent exopeptidases"/>
    <property type="match status" value="1"/>
</dbReference>
<dbReference type="InterPro" id="IPR045175">
    <property type="entry name" value="M28_fam"/>
</dbReference>
<feature type="signal peptide" evidence="2">
    <location>
        <begin position="1"/>
        <end position="19"/>
    </location>
</feature>
<accession>A0A8J6P7Y6</accession>
<evidence type="ECO:0000256" key="1">
    <source>
        <dbReference type="ARBA" id="ARBA00022729"/>
    </source>
</evidence>
<feature type="domain" description="Secretion system C-terminal sorting" evidence="4">
    <location>
        <begin position="320"/>
        <end position="392"/>
    </location>
</feature>
<dbReference type="GO" id="GO:0006508">
    <property type="term" value="P:proteolysis"/>
    <property type="evidence" value="ECO:0007669"/>
    <property type="project" value="InterPro"/>
</dbReference>
<feature type="domain" description="Peptidase M28" evidence="3">
    <location>
        <begin position="104"/>
        <end position="290"/>
    </location>
</feature>
<evidence type="ECO:0000313" key="6">
    <source>
        <dbReference type="Proteomes" id="UP000652681"/>
    </source>
</evidence>
<protein>
    <submittedName>
        <fullName evidence="5">M20/M25/M40 family metallo-hydrolase</fullName>
    </submittedName>
</protein>
<dbReference type="InterPro" id="IPR026444">
    <property type="entry name" value="Secre_tail"/>
</dbReference>
<evidence type="ECO:0000313" key="5">
    <source>
        <dbReference type="EMBL" id="MBC9811641.1"/>
    </source>
</evidence>
<gene>
    <name evidence="5" type="ORF">H9Y05_04050</name>
</gene>
<dbReference type="PANTHER" id="PTHR12147:SF26">
    <property type="entry name" value="PEPTIDASE M28 DOMAIN-CONTAINING PROTEIN"/>
    <property type="match status" value="1"/>
</dbReference>
<feature type="chain" id="PRO_5035165907" evidence="2">
    <location>
        <begin position="20"/>
        <end position="394"/>
    </location>
</feature>
<dbReference type="AlphaFoldDB" id="A0A8J6P7Y6"/>
<dbReference type="Pfam" id="PF04389">
    <property type="entry name" value="Peptidase_M28"/>
    <property type="match status" value="1"/>
</dbReference>
<dbReference type="Pfam" id="PF18962">
    <property type="entry name" value="Por_Secre_tail"/>
    <property type="match status" value="1"/>
</dbReference>
<dbReference type="GO" id="GO:0008235">
    <property type="term" value="F:metalloexopeptidase activity"/>
    <property type="evidence" value="ECO:0007669"/>
    <property type="project" value="InterPro"/>
</dbReference>
<sequence>MKIIRSMLLVLLCNQSLHAQHPVVQTILEEIQLDSLVNFVEQLTGGKPVVINGQSHTIHSRQYQKPGNEIAFQFMKQELHRYGYAIDSFKFSAGGKNLFAIKTGYEYPDRWLMLGAHYDNLPLTTVAPGADDNASGCAAVLEAGRVLSGYEFPYTIVLALWDEEEPGLLGSTAHMHRVGMKGEKLAGYINLDMIAWDGNNDSVADLHVKQIHHSDALKNKVVYCNSVYNLQVTLNIVDPGFYYSDQFPFWENGYSAIAINEHYLQDLNPHYHSASDVMSHFNMPYFLRNTKLGIATLAELAVDMEADYGITEEAYDLVKIYPNPFNGQITFRAITKNERIQQIVIVDYTGQQLFEGTYNNKSVVLTDQNYLKNGVYLVTISTSNGTYVRKIIKF</sequence>
<dbReference type="RefSeq" id="WP_216713567.1">
    <property type="nucleotide sequence ID" value="NZ_JACVEL010000002.1"/>
</dbReference>
<reference evidence="5" key="1">
    <citation type="submission" date="2020-09" db="EMBL/GenBank/DDBJ databases">
        <title>Taishania pollutisoli gen. nov., sp. nov., Isolated from Tetrabromobisphenol A-Contaminated Soil.</title>
        <authorList>
            <person name="Chen Q."/>
        </authorList>
    </citation>
    <scope>NUCLEOTIDE SEQUENCE</scope>
    <source>
        <strain evidence="5">CZZ-1</strain>
    </source>
</reference>
<dbReference type="InterPro" id="IPR007484">
    <property type="entry name" value="Peptidase_M28"/>
</dbReference>
<dbReference type="Proteomes" id="UP000652681">
    <property type="component" value="Unassembled WGS sequence"/>
</dbReference>